<evidence type="ECO:0000313" key="3">
    <source>
        <dbReference type="Proteomes" id="UP000220106"/>
    </source>
</evidence>
<dbReference type="FunFam" id="2.130.10.10:FF:000306">
    <property type="entry name" value="3-carboxymuconate cyclase"/>
    <property type="match status" value="1"/>
</dbReference>
<dbReference type="Gene3D" id="2.130.10.10">
    <property type="entry name" value="YVTN repeat-like/Quinoprotein amine dehydrogenase"/>
    <property type="match status" value="1"/>
</dbReference>
<evidence type="ECO:0000313" key="2">
    <source>
        <dbReference type="EMBL" id="PEJ32420.1"/>
    </source>
</evidence>
<comment type="caution">
    <text evidence="2">The sequence shown here is derived from an EMBL/GenBank/DDBJ whole genome shotgun (WGS) entry which is preliminary data.</text>
</comment>
<dbReference type="PANTHER" id="PTHR30344">
    <property type="entry name" value="6-PHOSPHOGLUCONOLACTONASE-RELATED"/>
    <property type="match status" value="1"/>
</dbReference>
<dbReference type="AlphaFoldDB" id="A0AAX0S0K5"/>
<evidence type="ECO:0000256" key="1">
    <source>
        <dbReference type="ARBA" id="ARBA00005564"/>
    </source>
</evidence>
<comment type="similarity">
    <text evidence="1">Belongs to the cycloisomerase 2 family.</text>
</comment>
<sequence>MVKQNQQTIIGYIGTYTKGNSKGIYRFTLDTVEGKISTPVLAAELTDPTYITISGDNKHLYAILKEAGSGGVSAYSINEDSSDLTYLGKQLTPNGSSCHISIDSEKHILVTSNYGDGIIEAYQLQKDATPLPVSSTIRHEGKGPNKDRQEKAHTHFAGFTPDEKFIAVVDLGIDKVITYKIHNGVLEEVNSLSVAPGSGPRHLTFHPNGKFAFVMAELVPEVIVLSYDSLNGRFSELQTVRTVPEDFSENNQGSAIHISADGHFVYAANRGHDSIAVFQTNHATGNLTLVELVSTEGHWPRDFAIDPSGKFLVASNEESGNLTLYSRNESTGKLTLLQKDVQVPFPVCVKFLQG</sequence>
<reference evidence="2 3" key="1">
    <citation type="submission" date="2017-09" db="EMBL/GenBank/DDBJ databases">
        <title>Large-scale bioinformatics analysis of Bacillus genomes uncovers conserved roles of natural products in bacterial physiology.</title>
        <authorList>
            <consortium name="Agbiome Team Llc"/>
            <person name="Bleich R.M."/>
            <person name="Kirk G.J."/>
            <person name="Santa Maria K.C."/>
            <person name="Allen S.E."/>
            <person name="Farag S."/>
            <person name="Shank E.A."/>
            <person name="Bowers A."/>
        </authorList>
    </citation>
    <scope>NUCLEOTIDE SEQUENCE [LARGE SCALE GENOMIC DNA]</scope>
    <source>
        <strain evidence="2 3">AFS003229</strain>
    </source>
</reference>
<gene>
    <name evidence="2" type="ORF">CN689_14975</name>
</gene>
<accession>A0AAX0S0K5</accession>
<dbReference type="GO" id="GO:0017057">
    <property type="term" value="F:6-phosphogluconolactonase activity"/>
    <property type="evidence" value="ECO:0007669"/>
    <property type="project" value="TreeGrafter"/>
</dbReference>
<organism evidence="2 3">
    <name type="scientific">Peribacillus butanolivorans</name>
    <dbReference type="NCBI Taxonomy" id="421767"/>
    <lineage>
        <taxon>Bacteria</taxon>
        <taxon>Bacillati</taxon>
        <taxon>Bacillota</taxon>
        <taxon>Bacilli</taxon>
        <taxon>Bacillales</taxon>
        <taxon>Bacillaceae</taxon>
        <taxon>Peribacillus</taxon>
    </lineage>
</organism>
<dbReference type="InterPro" id="IPR019405">
    <property type="entry name" value="Lactonase_7-beta_prop"/>
</dbReference>
<dbReference type="InterPro" id="IPR011048">
    <property type="entry name" value="Haem_d1_sf"/>
</dbReference>
<protein>
    <submittedName>
        <fullName evidence="2">6-phosphogluconolactonase</fullName>
    </submittedName>
</protein>
<dbReference type="SUPFAM" id="SSF51004">
    <property type="entry name" value="C-terminal (heme d1) domain of cytochrome cd1-nitrite reductase"/>
    <property type="match status" value="1"/>
</dbReference>
<dbReference type="Proteomes" id="UP000220106">
    <property type="component" value="Unassembled WGS sequence"/>
</dbReference>
<dbReference type="InterPro" id="IPR015943">
    <property type="entry name" value="WD40/YVTN_repeat-like_dom_sf"/>
</dbReference>
<dbReference type="PANTHER" id="PTHR30344:SF1">
    <property type="entry name" value="6-PHOSPHOGLUCONOLACTONASE"/>
    <property type="match status" value="1"/>
</dbReference>
<dbReference type="GO" id="GO:0005829">
    <property type="term" value="C:cytosol"/>
    <property type="evidence" value="ECO:0007669"/>
    <property type="project" value="TreeGrafter"/>
</dbReference>
<dbReference type="EMBL" id="NUEQ01000025">
    <property type="protein sequence ID" value="PEJ32420.1"/>
    <property type="molecule type" value="Genomic_DNA"/>
</dbReference>
<dbReference type="InterPro" id="IPR050282">
    <property type="entry name" value="Cycloisomerase_2"/>
</dbReference>
<dbReference type="RefSeq" id="WP_098176462.1">
    <property type="nucleotide sequence ID" value="NZ_NUEQ01000025.1"/>
</dbReference>
<dbReference type="Pfam" id="PF10282">
    <property type="entry name" value="Lactonase"/>
    <property type="match status" value="1"/>
</dbReference>
<proteinExistence type="inferred from homology"/>
<name>A0AAX0S0K5_9BACI</name>